<keyword evidence="4" id="KW-1185">Reference proteome</keyword>
<dbReference type="AlphaFoldDB" id="A0A2G8L438"/>
<evidence type="ECO:0000256" key="1">
    <source>
        <dbReference type="SAM" id="Phobius"/>
    </source>
</evidence>
<proteinExistence type="predicted"/>
<dbReference type="EMBL" id="MRZV01000227">
    <property type="protein sequence ID" value="PIK55033.1"/>
    <property type="molecule type" value="Genomic_DNA"/>
</dbReference>
<keyword evidence="1" id="KW-0812">Transmembrane</keyword>
<feature type="transmembrane region" description="Helical" evidence="1">
    <location>
        <begin position="128"/>
        <end position="146"/>
    </location>
</feature>
<feature type="domain" description="DUF7630" evidence="2">
    <location>
        <begin position="42"/>
        <end position="87"/>
    </location>
</feature>
<reference evidence="3 4" key="1">
    <citation type="journal article" date="2017" name="PLoS Biol.">
        <title>The sea cucumber genome provides insights into morphological evolution and visceral regeneration.</title>
        <authorList>
            <person name="Zhang X."/>
            <person name="Sun L."/>
            <person name="Yuan J."/>
            <person name="Sun Y."/>
            <person name="Gao Y."/>
            <person name="Zhang L."/>
            <person name="Li S."/>
            <person name="Dai H."/>
            <person name="Hamel J.F."/>
            <person name="Liu C."/>
            <person name="Yu Y."/>
            <person name="Liu S."/>
            <person name="Lin W."/>
            <person name="Guo K."/>
            <person name="Jin S."/>
            <person name="Xu P."/>
            <person name="Storey K.B."/>
            <person name="Huan P."/>
            <person name="Zhang T."/>
            <person name="Zhou Y."/>
            <person name="Zhang J."/>
            <person name="Lin C."/>
            <person name="Li X."/>
            <person name="Xing L."/>
            <person name="Huo D."/>
            <person name="Sun M."/>
            <person name="Wang L."/>
            <person name="Mercier A."/>
            <person name="Li F."/>
            <person name="Yang H."/>
            <person name="Xiang J."/>
        </authorList>
    </citation>
    <scope>NUCLEOTIDE SEQUENCE [LARGE SCALE GENOMIC DNA]</scope>
    <source>
        <strain evidence="3">Shaxun</strain>
        <tissue evidence="3">Muscle</tissue>
    </source>
</reference>
<dbReference type="Pfam" id="PF24633">
    <property type="entry name" value="DUF7630"/>
    <property type="match status" value="1"/>
</dbReference>
<keyword evidence="1" id="KW-1133">Transmembrane helix</keyword>
<dbReference type="Proteomes" id="UP000230750">
    <property type="component" value="Unassembled WGS sequence"/>
</dbReference>
<evidence type="ECO:0000313" key="4">
    <source>
        <dbReference type="Proteomes" id="UP000230750"/>
    </source>
</evidence>
<name>A0A2G8L438_STIJA</name>
<comment type="caution">
    <text evidence="3">The sequence shown here is derived from an EMBL/GenBank/DDBJ whole genome shotgun (WGS) entry which is preliminary data.</text>
</comment>
<dbReference type="InterPro" id="IPR056047">
    <property type="entry name" value="CRMPA-like_DUF7630"/>
</dbReference>
<protein>
    <recommendedName>
        <fullName evidence="2">DUF7630 domain-containing protein</fullName>
    </recommendedName>
</protein>
<accession>A0A2G8L438</accession>
<evidence type="ECO:0000313" key="3">
    <source>
        <dbReference type="EMBL" id="PIK55033.1"/>
    </source>
</evidence>
<evidence type="ECO:0000259" key="2">
    <source>
        <dbReference type="Pfam" id="PF24633"/>
    </source>
</evidence>
<organism evidence="3 4">
    <name type="scientific">Stichopus japonicus</name>
    <name type="common">Sea cucumber</name>
    <dbReference type="NCBI Taxonomy" id="307972"/>
    <lineage>
        <taxon>Eukaryota</taxon>
        <taxon>Metazoa</taxon>
        <taxon>Echinodermata</taxon>
        <taxon>Eleutherozoa</taxon>
        <taxon>Echinozoa</taxon>
        <taxon>Holothuroidea</taxon>
        <taxon>Aspidochirotacea</taxon>
        <taxon>Aspidochirotida</taxon>
        <taxon>Stichopodidae</taxon>
        <taxon>Apostichopus</taxon>
    </lineage>
</organism>
<feature type="transmembrane region" description="Helical" evidence="1">
    <location>
        <begin position="80"/>
        <end position="107"/>
    </location>
</feature>
<keyword evidence="1" id="KW-0472">Membrane</keyword>
<sequence length="331" mass="36122">MLNWSFPGSSVASYRNFVANLRLPIDPSYLQEKYDGDIPRVFKCPRSESCPNDNDSLAGNCANGYNGWLCTNCEPGYSSVLTLCVACPGLMLLIVESCVLFIVCVLARVLLSWQIKQKAGKDSQTRSFLDFMISRINILLGFYQFIGEIFTSLHDIHWTGPLVLTRGPTSITDGGRIQVNQYKRRPAPHATPLVPSPSFCPSPPQWAGWQSRQTRWDTKGEQILHGALVSDTGAINGASGGTVSEAGTGTASATPVASLAAYERSGHKRARWPVFHTSYTRYPLYTRLGYAQPVNSGYIACSGTTWPHALPAHTSNKCKAGPDMQCGPCAH</sequence>
<gene>
    <name evidence="3" type="ORF">BSL78_08081</name>
</gene>